<accession>A0A0S3RGE4</accession>
<organism evidence="1 2">
    <name type="scientific">Vigna angularis var. angularis</name>
    <dbReference type="NCBI Taxonomy" id="157739"/>
    <lineage>
        <taxon>Eukaryota</taxon>
        <taxon>Viridiplantae</taxon>
        <taxon>Streptophyta</taxon>
        <taxon>Embryophyta</taxon>
        <taxon>Tracheophyta</taxon>
        <taxon>Spermatophyta</taxon>
        <taxon>Magnoliopsida</taxon>
        <taxon>eudicotyledons</taxon>
        <taxon>Gunneridae</taxon>
        <taxon>Pentapetalae</taxon>
        <taxon>rosids</taxon>
        <taxon>fabids</taxon>
        <taxon>Fabales</taxon>
        <taxon>Fabaceae</taxon>
        <taxon>Papilionoideae</taxon>
        <taxon>50 kb inversion clade</taxon>
        <taxon>NPAAA clade</taxon>
        <taxon>indigoferoid/millettioid clade</taxon>
        <taxon>Phaseoleae</taxon>
        <taxon>Vigna</taxon>
    </lineage>
</organism>
<protein>
    <submittedName>
        <fullName evidence="1">Uncharacterized protein</fullName>
    </submittedName>
</protein>
<evidence type="ECO:0000313" key="1">
    <source>
        <dbReference type="EMBL" id="BAT79542.1"/>
    </source>
</evidence>
<sequence>MFPHKGSFKGVRVESTSLFWSSRWRLFHRVVFRARSSTLHEINGWELLYVGCNLLQALLLCASIERRGSRWTESAGPCWTRGGLLDAAACWTNTGRR</sequence>
<dbReference type="EMBL" id="AP015035">
    <property type="protein sequence ID" value="BAT79542.1"/>
    <property type="molecule type" value="Genomic_DNA"/>
</dbReference>
<keyword evidence="2" id="KW-1185">Reference proteome</keyword>
<dbReference type="AlphaFoldDB" id="A0A0S3RGE4"/>
<reference evidence="1 2" key="1">
    <citation type="journal article" date="2015" name="Sci. Rep.">
        <title>The power of single molecule real-time sequencing technology in the de novo assembly of a eukaryotic genome.</title>
        <authorList>
            <person name="Sakai H."/>
            <person name="Naito K."/>
            <person name="Ogiso-Tanaka E."/>
            <person name="Takahashi Y."/>
            <person name="Iseki K."/>
            <person name="Muto C."/>
            <person name="Satou K."/>
            <person name="Teruya K."/>
            <person name="Shiroma A."/>
            <person name="Shimoji M."/>
            <person name="Hirano T."/>
            <person name="Itoh T."/>
            <person name="Kaga A."/>
            <person name="Tomooka N."/>
        </authorList>
    </citation>
    <scope>NUCLEOTIDE SEQUENCE [LARGE SCALE GENOMIC DNA]</scope>
    <source>
        <strain evidence="2">cv. Shumari</strain>
    </source>
</reference>
<evidence type="ECO:0000313" key="2">
    <source>
        <dbReference type="Proteomes" id="UP000291084"/>
    </source>
</evidence>
<name>A0A0S3RGE4_PHAAN</name>
<proteinExistence type="predicted"/>
<gene>
    <name evidence="1" type="primary">Vigan.02G244900</name>
    <name evidence="1" type="ORF">VIGAN_02244900</name>
</gene>
<dbReference type="Proteomes" id="UP000291084">
    <property type="component" value="Chromosome 2"/>
</dbReference>